<evidence type="ECO:0000313" key="1">
    <source>
        <dbReference type="EMBL" id="KAJ8952929.1"/>
    </source>
</evidence>
<protein>
    <submittedName>
        <fullName evidence="1">Uncharacterized protein</fullName>
    </submittedName>
</protein>
<sequence length="119" mass="14235">MINKREVIKYRDEKMILLPENDYSVFLRVWRLAKTLRCRHICVCLSPRNYFESYAHARELNIQSHTANCPTRLVTLAHNRSSSHLLSHLPRDTSTYGHQQYRSIRYRLILGVQKNWYSS</sequence>
<dbReference type="EMBL" id="JAPWTK010000063">
    <property type="protein sequence ID" value="KAJ8952929.1"/>
    <property type="molecule type" value="Genomic_DNA"/>
</dbReference>
<organism evidence="1 2">
    <name type="scientific">Aromia moschata</name>
    <dbReference type="NCBI Taxonomy" id="1265417"/>
    <lineage>
        <taxon>Eukaryota</taxon>
        <taxon>Metazoa</taxon>
        <taxon>Ecdysozoa</taxon>
        <taxon>Arthropoda</taxon>
        <taxon>Hexapoda</taxon>
        <taxon>Insecta</taxon>
        <taxon>Pterygota</taxon>
        <taxon>Neoptera</taxon>
        <taxon>Endopterygota</taxon>
        <taxon>Coleoptera</taxon>
        <taxon>Polyphaga</taxon>
        <taxon>Cucujiformia</taxon>
        <taxon>Chrysomeloidea</taxon>
        <taxon>Cerambycidae</taxon>
        <taxon>Cerambycinae</taxon>
        <taxon>Callichromatini</taxon>
        <taxon>Aromia</taxon>
    </lineage>
</organism>
<proteinExistence type="predicted"/>
<evidence type="ECO:0000313" key="2">
    <source>
        <dbReference type="Proteomes" id="UP001162162"/>
    </source>
</evidence>
<dbReference type="AlphaFoldDB" id="A0AAV8YQP4"/>
<reference evidence="1" key="1">
    <citation type="journal article" date="2023" name="Insect Mol. Biol.">
        <title>Genome sequencing provides insights into the evolution of gene families encoding plant cell wall-degrading enzymes in longhorned beetles.</title>
        <authorList>
            <person name="Shin N.R."/>
            <person name="Okamura Y."/>
            <person name="Kirsch R."/>
            <person name="Pauchet Y."/>
        </authorList>
    </citation>
    <scope>NUCLEOTIDE SEQUENCE</scope>
    <source>
        <strain evidence="1">AMC_N1</strain>
    </source>
</reference>
<gene>
    <name evidence="1" type="ORF">NQ318_006546</name>
</gene>
<accession>A0AAV8YQP4</accession>
<keyword evidence="2" id="KW-1185">Reference proteome</keyword>
<dbReference type="Proteomes" id="UP001162162">
    <property type="component" value="Unassembled WGS sequence"/>
</dbReference>
<name>A0AAV8YQP4_9CUCU</name>
<comment type="caution">
    <text evidence="1">The sequence shown here is derived from an EMBL/GenBank/DDBJ whole genome shotgun (WGS) entry which is preliminary data.</text>
</comment>